<feature type="repeat" description="PPR" evidence="2">
    <location>
        <begin position="179"/>
        <end position="213"/>
    </location>
</feature>
<feature type="region of interest" description="Disordered" evidence="3">
    <location>
        <begin position="34"/>
        <end position="63"/>
    </location>
</feature>
<reference evidence="4" key="1">
    <citation type="journal article" date="2020" name="Nat. Genet.">
        <title>Genomic diversifications of five Gossypium allopolyploid species and their impact on cotton improvement.</title>
        <authorList>
            <person name="Chen Z.J."/>
            <person name="Sreedasyam A."/>
            <person name="Ando A."/>
            <person name="Song Q."/>
            <person name="De Santiago L.M."/>
            <person name="Hulse-Kemp A.M."/>
            <person name="Ding M."/>
            <person name="Ye W."/>
            <person name="Kirkbride R.C."/>
            <person name="Jenkins J."/>
            <person name="Plott C."/>
            <person name="Lovell J."/>
            <person name="Lin Y.M."/>
            <person name="Vaughn R."/>
            <person name="Liu B."/>
            <person name="Simpson S."/>
            <person name="Scheffler B.E."/>
            <person name="Wen L."/>
            <person name="Saski C.A."/>
            <person name="Grover C.E."/>
            <person name="Hu G."/>
            <person name="Conover J.L."/>
            <person name="Carlson J.W."/>
            <person name="Shu S."/>
            <person name="Boston L.B."/>
            <person name="Williams M."/>
            <person name="Peterson D.G."/>
            <person name="McGee K."/>
            <person name="Jones D.C."/>
            <person name="Wendel J.F."/>
            <person name="Stelly D.M."/>
            <person name="Grimwood J."/>
            <person name="Schmutz J."/>
        </authorList>
    </citation>
    <scope>NUCLEOTIDE SEQUENCE [LARGE SCALE GENOMIC DNA]</scope>
    <source>
        <strain evidence="4">cv. TM-1</strain>
    </source>
</reference>
<gene>
    <name evidence="5" type="primary">LOC107887351</name>
</gene>
<evidence type="ECO:0000313" key="4">
    <source>
        <dbReference type="Proteomes" id="UP000818029"/>
    </source>
</evidence>
<reference evidence="5" key="2">
    <citation type="submission" date="2025-08" db="UniProtKB">
        <authorList>
            <consortium name="RefSeq"/>
        </authorList>
    </citation>
    <scope>IDENTIFICATION</scope>
</reference>
<evidence type="ECO:0000313" key="5">
    <source>
        <dbReference type="RefSeq" id="XP_040953816.1"/>
    </source>
</evidence>
<protein>
    <submittedName>
        <fullName evidence="5">Pentatricopeptide repeat-containing protein At1g26460, mitochondrial isoform X3</fullName>
    </submittedName>
</protein>
<proteinExistence type="predicted"/>
<accession>A0ABM3AG55</accession>
<sequence>MASQMAILTRTRILLRVSQAKSISSFPYLSQEPQLAESAHTAETQTTPLPPNPASGSPLYHENWRDPNAARKTTSLAQSLIPLGFLSQTPGQRIQYLSQILDAPALMNHFADLMTQQRWTDVKELFEFWVRSLDKNGKPNKPDVNLYNQYLRASFMIGASAGDLLDLVAQMDEFAIVPNTATFNFVLKAMKQAKETEAAEKLLERMLQGGTESLSDDETYDLVIGMLFESQQFEAALNHIDMALKSGYKLSMRVFTECVACCVKQGRLDELANVIEMCKQTTDQNRALYPNWTLCNYLAEVAMQADNSKLAFYALEFMAKWIARGENARPPFLLSVDEGLIVSALVTAGRTYSSKLLDVSWAILRRSLRQKKVPNPESFLGKIYAHASLGNLQKAFGTLHEFEATHGKSTNEAEDLFSPFTSLYPLVVACSKNGFETLDSTFEASRVFEHMLSLGVKPNAKSYSLLIDAHLINRDQKAALSMIDKMVTSGFVPSKETLKRVRRRCIREMDYECDDKVESLAKKFRIRMGSENRRGILFDLDYGTEYAS</sequence>
<dbReference type="PANTHER" id="PTHR47205:SF1">
    <property type="entry name" value="OS07G0599000 PROTEIN"/>
    <property type="match status" value="1"/>
</dbReference>
<dbReference type="Pfam" id="PF13812">
    <property type="entry name" value="PPR_3"/>
    <property type="match status" value="2"/>
</dbReference>
<evidence type="ECO:0000256" key="2">
    <source>
        <dbReference type="PROSITE-ProRule" id="PRU00708"/>
    </source>
</evidence>
<dbReference type="GeneID" id="107887351"/>
<dbReference type="PANTHER" id="PTHR47205">
    <property type="entry name" value="OS07G0599000 PROTEIN"/>
    <property type="match status" value="1"/>
</dbReference>
<evidence type="ECO:0000256" key="1">
    <source>
        <dbReference type="ARBA" id="ARBA00022737"/>
    </source>
</evidence>
<dbReference type="Gene3D" id="1.25.40.10">
    <property type="entry name" value="Tetratricopeptide repeat domain"/>
    <property type="match status" value="2"/>
</dbReference>
<organism evidence="4 5">
    <name type="scientific">Gossypium hirsutum</name>
    <name type="common">Upland cotton</name>
    <name type="synonym">Gossypium mexicanum</name>
    <dbReference type="NCBI Taxonomy" id="3635"/>
    <lineage>
        <taxon>Eukaryota</taxon>
        <taxon>Viridiplantae</taxon>
        <taxon>Streptophyta</taxon>
        <taxon>Embryophyta</taxon>
        <taxon>Tracheophyta</taxon>
        <taxon>Spermatophyta</taxon>
        <taxon>Magnoliopsida</taxon>
        <taxon>eudicotyledons</taxon>
        <taxon>Gunneridae</taxon>
        <taxon>Pentapetalae</taxon>
        <taxon>rosids</taxon>
        <taxon>malvids</taxon>
        <taxon>Malvales</taxon>
        <taxon>Malvaceae</taxon>
        <taxon>Malvoideae</taxon>
        <taxon>Gossypium</taxon>
    </lineage>
</organism>
<keyword evidence="4" id="KW-1185">Reference proteome</keyword>
<dbReference type="InterPro" id="IPR002885">
    <property type="entry name" value="PPR_rpt"/>
</dbReference>
<name>A0ABM3AG55_GOSHI</name>
<keyword evidence="1" id="KW-0677">Repeat</keyword>
<dbReference type="PROSITE" id="PS51375">
    <property type="entry name" value="PPR"/>
    <property type="match status" value="2"/>
</dbReference>
<feature type="repeat" description="PPR" evidence="2">
    <location>
        <begin position="459"/>
        <end position="493"/>
    </location>
</feature>
<dbReference type="Proteomes" id="UP000818029">
    <property type="component" value="Chromosome A03"/>
</dbReference>
<dbReference type="RefSeq" id="XP_040953816.1">
    <property type="nucleotide sequence ID" value="XM_041097882.1"/>
</dbReference>
<dbReference type="InterPro" id="IPR044605">
    <property type="entry name" value="At1g26460-like"/>
</dbReference>
<dbReference type="InterPro" id="IPR011990">
    <property type="entry name" value="TPR-like_helical_dom_sf"/>
</dbReference>
<evidence type="ECO:0000256" key="3">
    <source>
        <dbReference type="SAM" id="MobiDB-lite"/>
    </source>
</evidence>